<keyword evidence="6 10" id="KW-1133">Transmembrane helix</keyword>
<keyword evidence="12" id="KW-1185">Reference proteome</keyword>
<gene>
    <name evidence="11" type="ORF">EDB92DRAFT_1948445</name>
</gene>
<dbReference type="Proteomes" id="UP001201163">
    <property type="component" value="Unassembled WGS sequence"/>
</dbReference>
<evidence type="ECO:0000256" key="7">
    <source>
        <dbReference type="ARBA" id="ARBA00023136"/>
    </source>
</evidence>
<evidence type="ECO:0000256" key="1">
    <source>
        <dbReference type="ARBA" id="ARBA00004477"/>
    </source>
</evidence>
<dbReference type="GO" id="GO:0006488">
    <property type="term" value="P:dolichol-linked oligosaccharide biosynthetic process"/>
    <property type="evidence" value="ECO:0007669"/>
    <property type="project" value="InterPro"/>
</dbReference>
<dbReference type="GO" id="GO:0005789">
    <property type="term" value="C:endoplasmic reticulum membrane"/>
    <property type="evidence" value="ECO:0007669"/>
    <property type="project" value="UniProtKB-SubCell"/>
</dbReference>
<evidence type="ECO:0000256" key="10">
    <source>
        <dbReference type="RuleBase" id="RU365067"/>
    </source>
</evidence>
<comment type="caution">
    <text evidence="10">Lacks conserved residue(s) required for the propagation of feature annotation.</text>
</comment>
<dbReference type="AlphaFoldDB" id="A0AAD4LDC8"/>
<evidence type="ECO:0000313" key="11">
    <source>
        <dbReference type="EMBL" id="KAH8987616.1"/>
    </source>
</evidence>
<dbReference type="Pfam" id="PF04506">
    <property type="entry name" value="Rft-1"/>
    <property type="match status" value="2"/>
</dbReference>
<proteinExistence type="inferred from homology"/>
<evidence type="ECO:0000313" key="12">
    <source>
        <dbReference type="Proteomes" id="UP001201163"/>
    </source>
</evidence>
<keyword evidence="5 10" id="KW-0256">Endoplasmic reticulum</keyword>
<keyword evidence="10" id="KW-0813">Transport</keyword>
<evidence type="ECO:0000256" key="3">
    <source>
        <dbReference type="ARBA" id="ARBA00010288"/>
    </source>
</evidence>
<dbReference type="InterPro" id="IPR007594">
    <property type="entry name" value="RFT1"/>
</dbReference>
<organism evidence="11 12">
    <name type="scientific">Lactarius akahatsu</name>
    <dbReference type="NCBI Taxonomy" id="416441"/>
    <lineage>
        <taxon>Eukaryota</taxon>
        <taxon>Fungi</taxon>
        <taxon>Dikarya</taxon>
        <taxon>Basidiomycota</taxon>
        <taxon>Agaricomycotina</taxon>
        <taxon>Agaricomycetes</taxon>
        <taxon>Russulales</taxon>
        <taxon>Russulaceae</taxon>
        <taxon>Lactarius</taxon>
    </lineage>
</organism>
<reference evidence="11" key="1">
    <citation type="submission" date="2022-01" db="EMBL/GenBank/DDBJ databases">
        <title>Comparative genomics reveals a dynamic genome evolution in the ectomycorrhizal milk-cap (Lactarius) mushrooms.</title>
        <authorList>
            <consortium name="DOE Joint Genome Institute"/>
            <person name="Lebreton A."/>
            <person name="Tang N."/>
            <person name="Kuo A."/>
            <person name="LaButti K."/>
            <person name="Drula E."/>
            <person name="Barry K."/>
            <person name="Clum A."/>
            <person name="Lipzen A."/>
            <person name="Mousain D."/>
            <person name="Ng V."/>
            <person name="Wang R."/>
            <person name="Wang X."/>
            <person name="Dai Y."/>
            <person name="Henrissat B."/>
            <person name="Grigoriev I.V."/>
            <person name="Guerin-Laguette A."/>
            <person name="Yu F."/>
            <person name="Martin F.M."/>
        </authorList>
    </citation>
    <scope>NUCLEOTIDE SEQUENCE</scope>
    <source>
        <strain evidence="11">QP</strain>
    </source>
</reference>
<dbReference type="PANTHER" id="PTHR13117">
    <property type="entry name" value="ENDOPLASMIC RETICULUM MULTISPAN TRANSMEMBRANE PROTEIN-RELATED"/>
    <property type="match status" value="1"/>
</dbReference>
<dbReference type="PANTHER" id="PTHR13117:SF5">
    <property type="entry name" value="PROTEIN RFT1 HOMOLOG"/>
    <property type="match status" value="1"/>
</dbReference>
<protein>
    <recommendedName>
        <fullName evidence="8 10">Man(5)GlcNAc(2)-PP-dolichol translocation protein RFT1</fullName>
    </recommendedName>
</protein>
<accession>A0AAD4LDC8</accession>
<dbReference type="GO" id="GO:0034203">
    <property type="term" value="P:glycolipid translocation"/>
    <property type="evidence" value="ECO:0007669"/>
    <property type="project" value="TreeGrafter"/>
</dbReference>
<evidence type="ECO:0000256" key="4">
    <source>
        <dbReference type="ARBA" id="ARBA00022692"/>
    </source>
</evidence>
<evidence type="ECO:0000256" key="8">
    <source>
        <dbReference type="ARBA" id="ARBA00044793"/>
    </source>
</evidence>
<evidence type="ECO:0000256" key="9">
    <source>
        <dbReference type="ARBA" id="ARBA00045912"/>
    </source>
</evidence>
<sequence length="394" mass="43557">MRLATPQTFGTATVQFELLLSTTVFLSREGVRTALLRQRKSVPPDFARNIALLPAYVGTPIAVALAVLLSIYVFAAALELAAEPLYICVDVSVHAEGAAVFSKTLITFLGLVFAPPAWALVAFTAVTGCLRPRHIRGLLEILWVVNTHFLTGDKLLISRLSPRADQGSYAIASNYGSLIVIARVVFRPIEETSRIFFKFLSSPSSSSSENDQEALQTAVELLSILLLLFDPSYLPLATALVLPPRYQQTSAPRILCAFRFYLPAMTYNGVLKAFLSRPYARLRTYAPRAAWWPQPPLRSSQPRSSGTTPQAWPCARWGRRATPPALRARNLAFAAAAVCTRWSADAHADVRVLLRTQRWHVALGGGCLGVCLVVCYVLEWRQFSRTILVLRSWK</sequence>
<dbReference type="EMBL" id="JAKELL010000046">
    <property type="protein sequence ID" value="KAH8987616.1"/>
    <property type="molecule type" value="Genomic_DNA"/>
</dbReference>
<evidence type="ECO:0000256" key="5">
    <source>
        <dbReference type="ARBA" id="ARBA00022824"/>
    </source>
</evidence>
<comment type="pathway">
    <text evidence="2">Protein modification; protein glycosylation.</text>
</comment>
<keyword evidence="4 10" id="KW-0812">Transmembrane</keyword>
<name>A0AAD4LDC8_9AGAM</name>
<feature type="transmembrane region" description="Helical" evidence="10">
    <location>
        <begin position="359"/>
        <end position="378"/>
    </location>
</feature>
<comment type="similarity">
    <text evidence="3 10">Belongs to the RFT1 family.</text>
</comment>
<keyword evidence="7 10" id="KW-0472">Membrane</keyword>
<comment type="subcellular location">
    <subcellularLocation>
        <location evidence="1 10">Endoplasmic reticulum membrane</location>
        <topology evidence="1 10">Multi-pass membrane protein</topology>
    </subcellularLocation>
</comment>
<comment type="function">
    <text evidence="9 10">Intramembrane glycolipid transporter that operates in the biosynthetic pathway of dolichol-linked oligosaccharides, the glycan precursors employed in protein asparagine (N)-glycosylation. The sequential addition of sugars to dolichol pyrophosphate produces dolichol-linked oligosaccharides containing fourteen sugars, including two GlcNAcs, nine mannoses and three glucoses. Once assembled, the oligosaccharide is transferred from the lipid to nascent proteins by oligosaccharyltransferases. The assembly of dolichol-linked oligosaccharides begins on the cytosolic side of the endoplasmic reticulum membrane and finishes in its lumen. RFT1 could mediate the translocation of the cytosolically oriented intermediate DolPP-GlcNAc2Man5, produced by ALG11, into the ER lumen where dolichol-linked oligosaccharides assembly continues. However, the intramembrane lipid transporter activity could not be confirmed in vitro.</text>
</comment>
<feature type="transmembrane region" description="Helical" evidence="10">
    <location>
        <begin position="105"/>
        <end position="130"/>
    </location>
</feature>
<evidence type="ECO:0000256" key="2">
    <source>
        <dbReference type="ARBA" id="ARBA00004922"/>
    </source>
</evidence>
<feature type="transmembrane region" description="Helical" evidence="10">
    <location>
        <begin position="52"/>
        <end position="75"/>
    </location>
</feature>
<comment type="caution">
    <text evidence="11">The sequence shown here is derived from an EMBL/GenBank/DDBJ whole genome shotgun (WGS) entry which is preliminary data.</text>
</comment>
<evidence type="ECO:0000256" key="6">
    <source>
        <dbReference type="ARBA" id="ARBA00022989"/>
    </source>
</evidence>